<feature type="compositionally biased region" description="Basic and acidic residues" evidence="14">
    <location>
        <begin position="26"/>
        <end position="35"/>
    </location>
</feature>
<feature type="compositionally biased region" description="Acidic residues" evidence="14">
    <location>
        <begin position="684"/>
        <end position="693"/>
    </location>
</feature>
<comment type="subcellular location">
    <subcellularLocation>
        <location evidence="1">Nucleus</location>
    </subcellularLocation>
</comment>
<dbReference type="PROSITE" id="PS00518">
    <property type="entry name" value="ZF_RING_1"/>
    <property type="match status" value="1"/>
</dbReference>
<feature type="compositionally biased region" description="Basic and acidic residues" evidence="14">
    <location>
        <begin position="221"/>
        <end position="253"/>
    </location>
</feature>
<evidence type="ECO:0000256" key="13">
    <source>
        <dbReference type="ARBA" id="ARBA00047995"/>
    </source>
</evidence>
<evidence type="ECO:0000313" key="16">
    <source>
        <dbReference type="EMBL" id="KAG7305710.1"/>
    </source>
</evidence>
<evidence type="ECO:0000256" key="5">
    <source>
        <dbReference type="ARBA" id="ARBA00022763"/>
    </source>
</evidence>
<organism evidence="16 17">
    <name type="scientific">Plutella xylostella</name>
    <name type="common">Diamondback moth</name>
    <name type="synonym">Plutella maculipennis</name>
    <dbReference type="NCBI Taxonomy" id="51655"/>
    <lineage>
        <taxon>Eukaryota</taxon>
        <taxon>Metazoa</taxon>
        <taxon>Ecdysozoa</taxon>
        <taxon>Arthropoda</taxon>
        <taxon>Hexapoda</taxon>
        <taxon>Insecta</taxon>
        <taxon>Pterygota</taxon>
        <taxon>Neoptera</taxon>
        <taxon>Endopterygota</taxon>
        <taxon>Lepidoptera</taxon>
        <taxon>Glossata</taxon>
        <taxon>Ditrysia</taxon>
        <taxon>Yponomeutoidea</taxon>
        <taxon>Plutellidae</taxon>
        <taxon>Plutella</taxon>
    </lineage>
</organism>
<feature type="domain" description="PHD-type" evidence="15">
    <location>
        <begin position="50"/>
        <end position="188"/>
    </location>
</feature>
<dbReference type="Gene3D" id="3.30.40.10">
    <property type="entry name" value="Zinc/RING finger domain, C3HC4 (zinc finger)"/>
    <property type="match status" value="1"/>
</dbReference>
<proteinExistence type="inferred from homology"/>
<dbReference type="SUPFAM" id="SSF57903">
    <property type="entry name" value="FYVE/PHD zinc finger"/>
    <property type="match status" value="1"/>
</dbReference>
<evidence type="ECO:0000256" key="11">
    <source>
        <dbReference type="ARBA" id="ARBA00023204"/>
    </source>
</evidence>
<keyword evidence="17" id="KW-1185">Reference proteome</keyword>
<keyword evidence="10" id="KW-0238">DNA-binding</keyword>
<name>A0ABQ7QKE6_PLUXY</name>
<evidence type="ECO:0000256" key="4">
    <source>
        <dbReference type="ARBA" id="ARBA00022741"/>
    </source>
</evidence>
<dbReference type="Pfam" id="PF17981">
    <property type="entry name" value="ADD_ATRX"/>
    <property type="match status" value="1"/>
</dbReference>
<dbReference type="InterPro" id="IPR017907">
    <property type="entry name" value="Znf_RING_CS"/>
</dbReference>
<keyword evidence="6" id="KW-0863">Zinc-finger</keyword>
<feature type="compositionally biased region" description="Basic and acidic residues" evidence="14">
    <location>
        <begin position="801"/>
        <end position="822"/>
    </location>
</feature>
<feature type="compositionally biased region" description="Polar residues" evidence="14">
    <location>
        <begin position="1"/>
        <end position="10"/>
    </location>
</feature>
<keyword evidence="4" id="KW-0547">Nucleotide-binding</keyword>
<feature type="region of interest" description="Disordered" evidence="14">
    <location>
        <begin position="271"/>
        <end position="294"/>
    </location>
</feature>
<keyword evidence="12" id="KW-0539">Nucleus</keyword>
<evidence type="ECO:0000256" key="7">
    <source>
        <dbReference type="ARBA" id="ARBA00022801"/>
    </source>
</evidence>
<evidence type="ECO:0000313" key="17">
    <source>
        <dbReference type="Proteomes" id="UP000823941"/>
    </source>
</evidence>
<dbReference type="InterPro" id="IPR052131">
    <property type="entry name" value="ATRX_domain-containing"/>
</dbReference>
<dbReference type="Proteomes" id="UP000823941">
    <property type="component" value="Chromosome 13"/>
</dbReference>
<evidence type="ECO:0000256" key="2">
    <source>
        <dbReference type="ARBA" id="ARBA00007025"/>
    </source>
</evidence>
<accession>A0ABQ7QKE6</accession>
<evidence type="ECO:0000256" key="9">
    <source>
        <dbReference type="ARBA" id="ARBA00022840"/>
    </source>
</evidence>
<keyword evidence="8" id="KW-0862">Zinc</keyword>
<dbReference type="PANTHER" id="PTHR46357">
    <property type="entry name" value="TRANSCRIPTIONAL REGULATOR ATRX"/>
    <property type="match status" value="1"/>
</dbReference>
<feature type="compositionally biased region" description="Basic and acidic residues" evidence="14">
    <location>
        <begin position="839"/>
        <end position="853"/>
    </location>
</feature>
<keyword evidence="9" id="KW-0067">ATP-binding</keyword>
<dbReference type="InterPro" id="IPR041430">
    <property type="entry name" value="ADD_ATRX"/>
</dbReference>
<feature type="compositionally biased region" description="Basic and acidic residues" evidence="14">
    <location>
        <begin position="762"/>
        <end position="773"/>
    </location>
</feature>
<gene>
    <name evidence="16" type="ORF">JYU34_009836</name>
</gene>
<keyword evidence="3" id="KW-0479">Metal-binding</keyword>
<comment type="caution">
    <text evidence="16">The sequence shown here is derived from an EMBL/GenBank/DDBJ whole genome shotgun (WGS) entry which is preliminary data.</text>
</comment>
<dbReference type="CDD" id="cd11726">
    <property type="entry name" value="ADDz_ATRX"/>
    <property type="match status" value="1"/>
</dbReference>
<comment type="catalytic activity">
    <reaction evidence="13">
        <text>ATP + H2O = ADP + phosphate + H(+)</text>
        <dbReference type="Rhea" id="RHEA:13065"/>
        <dbReference type="ChEBI" id="CHEBI:15377"/>
        <dbReference type="ChEBI" id="CHEBI:15378"/>
        <dbReference type="ChEBI" id="CHEBI:30616"/>
        <dbReference type="ChEBI" id="CHEBI:43474"/>
        <dbReference type="ChEBI" id="CHEBI:456216"/>
        <dbReference type="EC" id="3.6.4.12"/>
    </reaction>
</comment>
<feature type="compositionally biased region" description="Acidic residues" evidence="14">
    <location>
        <begin position="823"/>
        <end position="838"/>
    </location>
</feature>
<keyword evidence="7" id="KW-0378">Hydrolase</keyword>
<comment type="similarity">
    <text evidence="2">Belongs to the SNF2/RAD54 helicase family.</text>
</comment>
<evidence type="ECO:0000256" key="3">
    <source>
        <dbReference type="ARBA" id="ARBA00022723"/>
    </source>
</evidence>
<evidence type="ECO:0000256" key="8">
    <source>
        <dbReference type="ARBA" id="ARBA00022833"/>
    </source>
</evidence>
<evidence type="ECO:0000256" key="14">
    <source>
        <dbReference type="SAM" id="MobiDB-lite"/>
    </source>
</evidence>
<dbReference type="EMBL" id="JAHIBW010000013">
    <property type="protein sequence ID" value="KAG7305710.1"/>
    <property type="molecule type" value="Genomic_DNA"/>
</dbReference>
<evidence type="ECO:0000256" key="12">
    <source>
        <dbReference type="ARBA" id="ARBA00023242"/>
    </source>
</evidence>
<keyword evidence="11" id="KW-0234">DNA repair</keyword>
<feature type="region of interest" description="Disordered" evidence="14">
    <location>
        <begin position="216"/>
        <end position="259"/>
    </location>
</feature>
<dbReference type="PANTHER" id="PTHR46357:SF1">
    <property type="entry name" value="TRANSCRIPTIONAL REGULATOR ATRX"/>
    <property type="match status" value="1"/>
</dbReference>
<evidence type="ECO:0000256" key="10">
    <source>
        <dbReference type="ARBA" id="ARBA00023125"/>
    </source>
</evidence>
<reference evidence="16 17" key="1">
    <citation type="submission" date="2021-06" db="EMBL/GenBank/DDBJ databases">
        <title>A haploid diamondback moth (Plutella xylostella L.) genome assembly resolves 31 chromosomes and identifies a diamide resistance mutation.</title>
        <authorList>
            <person name="Ward C.M."/>
            <person name="Perry K.D."/>
            <person name="Baker G."/>
            <person name="Powis K."/>
            <person name="Heckel D.G."/>
            <person name="Baxter S.W."/>
        </authorList>
    </citation>
    <scope>NUCLEOTIDE SEQUENCE [LARGE SCALE GENOMIC DNA]</scope>
    <source>
        <strain evidence="16 17">LV</strain>
        <tissue evidence="16">Single pupa</tissue>
    </source>
</reference>
<sequence>MSEVSFSEASNDGEKPVSLDDFPPFDEPKDSDFEDDISQKERDFYISKFTDLSTVSNERLHCTACDRHLGNTTRNESRMRTHPMLRTLMCHTCHTFYNSGEFDKGEDGSELYCRWCGQGGQVYCCSDCPHVFCAKCIKRNLGMEKIKEIESTDDWKCFKCNPRCLWDLRAICWALLRFCDLRNKMVFKMHDTPMKEKFQKYILQDTSQCCKDKRRRNVAGDNKRKSEEPRRKSEIKREKKEDTPKREKEDLKKSTSAIISKMPPTIQVKKFASINLDEPKKAQKRSASPKPKSVTMKNPIAIAPLIRPVNVYPSPMPIKKLKFTHRQPGQFERPRFTKLVRPPPHNPYMTLINNMPPFNGYNHLPNPVSDNINLSLESLTQGLDMATVASMGNSSLGSGGGGNMMGGGNSNRNDDVVCTPDFPIEPLCEVFEDNDDDVECITPVPSGPSRSLQQKQANKMPDLSPENIIQMTENDVTVNAQTGGLKFRVDPQTLSSNKMYRLPDGRVFAINSNPNMPGGYSATIVAVTENKNMSPVNPRGNTYSAKVCAVPASSKPPPLTKIPPRKQRLAKKQVAKTNSPNKKLEDILKNCDTDVPVEWYRYNVIDAYDALEYALGRLRKLKQEATTVYLRSRSVPEMRKLTKTLDRLLHNSAARFTEVRDNLNQGMKQYAEKKINNVTISNTTDDDDDDDVEILSNDNEGPIFIDENSMDSNNATRNESQDVDLLSSDINDSGEKESESRPSGANGMIGKDLCEEVVTMDDTDKDKENHDNANDELDAELTEANDTTMSVDDESAAGDKINGEIDEKSNKGDDLDKDIPEKDGDDSNNVERENDDGDNADKSVVEKNGKETSEMDTENVEENDDKSDEQADNNKNKESETTAQDDSDAKDVDDDKIQKDDECKEPNVDESIEEKMLLSDITEAQDSKSQDPEITDELIDNLLNDDPSLDVSNDNILGV</sequence>
<feature type="compositionally biased region" description="Acidic residues" evidence="14">
    <location>
        <begin position="854"/>
        <end position="867"/>
    </location>
</feature>
<dbReference type="PROSITE" id="PS51533">
    <property type="entry name" value="ADD"/>
    <property type="match status" value="1"/>
</dbReference>
<evidence type="ECO:0000259" key="15">
    <source>
        <dbReference type="PROSITE" id="PS51533"/>
    </source>
</evidence>
<dbReference type="InterPro" id="IPR013083">
    <property type="entry name" value="Znf_RING/FYVE/PHD"/>
</dbReference>
<dbReference type="InterPro" id="IPR025766">
    <property type="entry name" value="ADD"/>
</dbReference>
<feature type="region of interest" description="Disordered" evidence="14">
    <location>
        <begin position="679"/>
        <end position="933"/>
    </location>
</feature>
<feature type="compositionally biased region" description="Basic and acidic residues" evidence="14">
    <location>
        <begin position="887"/>
        <end position="917"/>
    </location>
</feature>
<evidence type="ECO:0000256" key="1">
    <source>
        <dbReference type="ARBA" id="ARBA00004123"/>
    </source>
</evidence>
<feature type="compositionally biased region" description="Acidic residues" evidence="14">
    <location>
        <begin position="774"/>
        <end position="783"/>
    </location>
</feature>
<evidence type="ECO:0000256" key="6">
    <source>
        <dbReference type="ARBA" id="ARBA00022771"/>
    </source>
</evidence>
<protein>
    <recommendedName>
        <fullName evidence="15">PHD-type domain-containing protein</fullName>
    </recommendedName>
</protein>
<feature type="region of interest" description="Disordered" evidence="14">
    <location>
        <begin position="1"/>
        <end position="35"/>
    </location>
</feature>
<feature type="compositionally biased region" description="Basic and acidic residues" evidence="14">
    <location>
        <begin position="868"/>
        <end position="880"/>
    </location>
</feature>
<dbReference type="InterPro" id="IPR011011">
    <property type="entry name" value="Znf_FYVE_PHD"/>
</dbReference>
<keyword evidence="5" id="KW-0227">DNA damage</keyword>